<dbReference type="RefSeq" id="WP_165120638.1">
    <property type="nucleotide sequence ID" value="NZ_JAAKZG010000014.1"/>
</dbReference>
<accession>A0A7C9RAM4</accession>
<protein>
    <recommendedName>
        <fullName evidence="3">Flagellar FliJ protein</fullName>
    </recommendedName>
</protein>
<sequence>MSARKERLRKLVKVQEQLKALHETRHAGFVSEAVAAQNEAAELVERFDSEGSMSSMFPEIYHQRIGKALARQEENTQLARNEADKVATATARTNMVERAYRDVRRQVDRHIADRERLDLIERNATSDDK</sequence>
<gene>
    <name evidence="1" type="ORF">G6N74_24535</name>
</gene>
<name>A0A7C9RAM4_9HYPH</name>
<reference evidence="1 2" key="1">
    <citation type="submission" date="2020-02" db="EMBL/GenBank/DDBJ databases">
        <title>Genome sequence of the type strain CGMCC 1.15528 of Mesorhizobium zhangyense.</title>
        <authorList>
            <person name="Gao J."/>
            <person name="Sun J."/>
        </authorList>
    </citation>
    <scope>NUCLEOTIDE SEQUENCE [LARGE SCALE GENOMIC DNA]</scope>
    <source>
        <strain evidence="1 2">CGMCC 1.15528</strain>
    </source>
</reference>
<comment type="caution">
    <text evidence="1">The sequence shown here is derived from an EMBL/GenBank/DDBJ whole genome shotgun (WGS) entry which is preliminary data.</text>
</comment>
<evidence type="ECO:0000313" key="1">
    <source>
        <dbReference type="EMBL" id="NGN44242.1"/>
    </source>
</evidence>
<proteinExistence type="predicted"/>
<evidence type="ECO:0008006" key="3">
    <source>
        <dbReference type="Google" id="ProtNLM"/>
    </source>
</evidence>
<organism evidence="1 2">
    <name type="scientific">Mesorhizobium zhangyense</name>
    <dbReference type="NCBI Taxonomy" id="1776730"/>
    <lineage>
        <taxon>Bacteria</taxon>
        <taxon>Pseudomonadati</taxon>
        <taxon>Pseudomonadota</taxon>
        <taxon>Alphaproteobacteria</taxon>
        <taxon>Hyphomicrobiales</taxon>
        <taxon>Phyllobacteriaceae</taxon>
        <taxon>Mesorhizobium</taxon>
    </lineage>
</organism>
<dbReference type="AlphaFoldDB" id="A0A7C9RAM4"/>
<evidence type="ECO:0000313" key="2">
    <source>
        <dbReference type="Proteomes" id="UP000481252"/>
    </source>
</evidence>
<dbReference type="EMBL" id="JAAKZG010000014">
    <property type="protein sequence ID" value="NGN44242.1"/>
    <property type="molecule type" value="Genomic_DNA"/>
</dbReference>
<keyword evidence="2" id="KW-1185">Reference proteome</keyword>
<dbReference type="Proteomes" id="UP000481252">
    <property type="component" value="Unassembled WGS sequence"/>
</dbReference>